<evidence type="ECO:0000256" key="1">
    <source>
        <dbReference type="ARBA" id="ARBA00000085"/>
    </source>
</evidence>
<feature type="domain" description="Histidine kinase/HSP90-like ATPase" evidence="10">
    <location>
        <begin position="327"/>
        <end position="416"/>
    </location>
</feature>
<keyword evidence="14" id="KW-1185">Reference proteome</keyword>
<evidence type="ECO:0000259" key="10">
    <source>
        <dbReference type="Pfam" id="PF02518"/>
    </source>
</evidence>
<feature type="domain" description="Signal transduction histidine kinase subgroup 3 dimerisation and phosphoacceptor" evidence="11">
    <location>
        <begin position="216"/>
        <end position="279"/>
    </location>
</feature>
<comment type="caution">
    <text evidence="13">The sequence shown here is derived from an EMBL/GenBank/DDBJ whole genome shotgun (WGS) entry which is preliminary data.</text>
</comment>
<keyword evidence="9" id="KW-0472">Membrane</keyword>
<keyword evidence="5" id="KW-0547">Nucleotide-binding</keyword>
<evidence type="ECO:0000313" key="14">
    <source>
        <dbReference type="Proteomes" id="UP001235133"/>
    </source>
</evidence>
<dbReference type="GO" id="GO:0016301">
    <property type="term" value="F:kinase activity"/>
    <property type="evidence" value="ECO:0007669"/>
    <property type="project" value="UniProtKB-KW"/>
</dbReference>
<evidence type="ECO:0000259" key="11">
    <source>
        <dbReference type="Pfam" id="PF07730"/>
    </source>
</evidence>
<dbReference type="Pfam" id="PF23539">
    <property type="entry name" value="DUF7134"/>
    <property type="match status" value="1"/>
</dbReference>
<keyword evidence="8" id="KW-0902">Two-component regulatory system</keyword>
<dbReference type="Proteomes" id="UP001235133">
    <property type="component" value="Unassembled WGS sequence"/>
</dbReference>
<proteinExistence type="predicted"/>
<accession>A0ABU0YZ60</accession>
<feature type="transmembrane region" description="Helical" evidence="9">
    <location>
        <begin position="163"/>
        <end position="182"/>
    </location>
</feature>
<dbReference type="InterPro" id="IPR036890">
    <property type="entry name" value="HATPase_C_sf"/>
</dbReference>
<evidence type="ECO:0000259" key="12">
    <source>
        <dbReference type="Pfam" id="PF23539"/>
    </source>
</evidence>
<reference evidence="13 14" key="1">
    <citation type="submission" date="2023-08" db="EMBL/GenBank/DDBJ databases">
        <title>Microbacterium psychrotolerans sp. nov., a psychrotolerant bacterium isolated from soil in Heilongjiang Province, China.</title>
        <authorList>
            <person name="An P."/>
            <person name="Zhao D."/>
            <person name="Xiang H."/>
        </authorList>
    </citation>
    <scope>NUCLEOTIDE SEQUENCE [LARGE SCALE GENOMIC DNA]</scope>
    <source>
        <strain evidence="13 14">QXD-8</strain>
    </source>
</reference>
<organism evidence="13 14">
    <name type="scientific">Microbacterium psychrotolerans</name>
    <dbReference type="NCBI Taxonomy" id="3068321"/>
    <lineage>
        <taxon>Bacteria</taxon>
        <taxon>Bacillati</taxon>
        <taxon>Actinomycetota</taxon>
        <taxon>Actinomycetes</taxon>
        <taxon>Micrococcales</taxon>
        <taxon>Microbacteriaceae</taxon>
        <taxon>Microbacterium</taxon>
    </lineage>
</organism>
<dbReference type="RefSeq" id="WP_308867077.1">
    <property type="nucleotide sequence ID" value="NZ_JAVFWO010000002.1"/>
</dbReference>
<evidence type="ECO:0000256" key="5">
    <source>
        <dbReference type="ARBA" id="ARBA00022741"/>
    </source>
</evidence>
<dbReference type="Gene3D" id="3.30.565.10">
    <property type="entry name" value="Histidine kinase-like ATPase, C-terminal domain"/>
    <property type="match status" value="1"/>
</dbReference>
<evidence type="ECO:0000256" key="6">
    <source>
        <dbReference type="ARBA" id="ARBA00022777"/>
    </source>
</evidence>
<evidence type="ECO:0000256" key="3">
    <source>
        <dbReference type="ARBA" id="ARBA00022553"/>
    </source>
</evidence>
<dbReference type="PANTHER" id="PTHR24421">
    <property type="entry name" value="NITRATE/NITRITE SENSOR PROTEIN NARX-RELATED"/>
    <property type="match status" value="1"/>
</dbReference>
<evidence type="ECO:0000256" key="2">
    <source>
        <dbReference type="ARBA" id="ARBA00012438"/>
    </source>
</evidence>
<feature type="transmembrane region" description="Helical" evidence="9">
    <location>
        <begin position="69"/>
        <end position="87"/>
    </location>
</feature>
<feature type="transmembrane region" description="Helical" evidence="9">
    <location>
        <begin position="39"/>
        <end position="57"/>
    </location>
</feature>
<keyword evidence="9" id="KW-0812">Transmembrane</keyword>
<dbReference type="CDD" id="cd16917">
    <property type="entry name" value="HATPase_UhpB-NarQ-NarX-like"/>
    <property type="match status" value="1"/>
</dbReference>
<protein>
    <recommendedName>
        <fullName evidence="2">histidine kinase</fullName>
        <ecNumber evidence="2">2.7.13.3</ecNumber>
    </recommendedName>
</protein>
<dbReference type="EC" id="2.7.13.3" evidence="2"/>
<name>A0ABU0YZ60_9MICO</name>
<keyword evidence="9" id="KW-1133">Transmembrane helix</keyword>
<keyword evidence="7" id="KW-0067">ATP-binding</keyword>
<dbReference type="InterPro" id="IPR055558">
    <property type="entry name" value="DUF7134"/>
</dbReference>
<dbReference type="Pfam" id="PF07730">
    <property type="entry name" value="HisKA_3"/>
    <property type="match status" value="1"/>
</dbReference>
<sequence>MPRRTLTAVVGAPPGADDGLLLPREPGFFRRYWARHRRIADAVIAFVALVLSAPAVTLRAEFGAPPTDAQVWLAVVLILLASAALMLRRDRPLAVFAATMVPVLVLPPSLVPASHLLPAFALYAVAVYRSARACWIALGAATAAMTLATAITVLALPSELTSLVTTLVSAVVVLLIAALIGVNVGNRRRYLEALIDRSRQLLVERDQQARLGAAAERTRIAREMHDIVSHNLTVVVALAEGATATTDPARARVATEQIAATARGALAEMRAMLGVLRDPDPSPGAPLSPVLPATAGDAVEAAQRAGFPVRLHTEGRIDSVPAEVRFAVTRIVQESLTNAMRHAPTASRIDVRIVVGDDVEVEIVNDGVRARPEPAGDARGGYGLPGLRERAAHVGGQLTAGPAEGGRWMVRASLPAAGASDTGLDPGKENP</sequence>
<evidence type="ECO:0000256" key="8">
    <source>
        <dbReference type="ARBA" id="ARBA00023012"/>
    </source>
</evidence>
<evidence type="ECO:0000256" key="7">
    <source>
        <dbReference type="ARBA" id="ARBA00022840"/>
    </source>
</evidence>
<dbReference type="InterPro" id="IPR003594">
    <property type="entry name" value="HATPase_dom"/>
</dbReference>
<feature type="transmembrane region" description="Helical" evidence="9">
    <location>
        <begin position="94"/>
        <end position="115"/>
    </location>
</feature>
<dbReference type="Pfam" id="PF02518">
    <property type="entry name" value="HATPase_c"/>
    <property type="match status" value="1"/>
</dbReference>
<keyword evidence="6 13" id="KW-0418">Kinase</keyword>
<feature type="transmembrane region" description="Helical" evidence="9">
    <location>
        <begin position="135"/>
        <end position="156"/>
    </location>
</feature>
<keyword evidence="4" id="KW-0808">Transferase</keyword>
<dbReference type="Gene3D" id="1.20.5.1930">
    <property type="match status" value="1"/>
</dbReference>
<dbReference type="InterPro" id="IPR011712">
    <property type="entry name" value="Sig_transdc_His_kin_sub3_dim/P"/>
</dbReference>
<dbReference type="EMBL" id="JAVFWO010000002">
    <property type="protein sequence ID" value="MDQ7877628.1"/>
    <property type="molecule type" value="Genomic_DNA"/>
</dbReference>
<evidence type="ECO:0000256" key="4">
    <source>
        <dbReference type="ARBA" id="ARBA00022679"/>
    </source>
</evidence>
<dbReference type="InterPro" id="IPR050482">
    <property type="entry name" value="Sensor_HK_TwoCompSys"/>
</dbReference>
<comment type="catalytic activity">
    <reaction evidence="1">
        <text>ATP + protein L-histidine = ADP + protein N-phospho-L-histidine.</text>
        <dbReference type="EC" id="2.7.13.3"/>
    </reaction>
</comment>
<feature type="domain" description="DUF7134" evidence="12">
    <location>
        <begin position="31"/>
        <end position="187"/>
    </location>
</feature>
<dbReference type="SUPFAM" id="SSF55874">
    <property type="entry name" value="ATPase domain of HSP90 chaperone/DNA topoisomerase II/histidine kinase"/>
    <property type="match status" value="1"/>
</dbReference>
<gene>
    <name evidence="13" type="ORF">Q9R08_06535</name>
</gene>
<evidence type="ECO:0000256" key="9">
    <source>
        <dbReference type="SAM" id="Phobius"/>
    </source>
</evidence>
<dbReference type="PANTHER" id="PTHR24421:SF10">
    <property type="entry name" value="NITRATE_NITRITE SENSOR PROTEIN NARQ"/>
    <property type="match status" value="1"/>
</dbReference>
<keyword evidence="3" id="KW-0597">Phosphoprotein</keyword>
<evidence type="ECO:0000313" key="13">
    <source>
        <dbReference type="EMBL" id="MDQ7877628.1"/>
    </source>
</evidence>